<protein>
    <submittedName>
        <fullName evidence="2">Uncharacterized protein</fullName>
    </submittedName>
</protein>
<accession>A0AAW1M475</accession>
<dbReference type="EMBL" id="JBDFQZ010000003">
    <property type="protein sequence ID" value="KAK9740963.1"/>
    <property type="molecule type" value="Genomic_DNA"/>
</dbReference>
<gene>
    <name evidence="2" type="ORF">RND81_03G073200</name>
</gene>
<name>A0AAW1M475_SAPOF</name>
<feature type="region of interest" description="Disordered" evidence="1">
    <location>
        <begin position="208"/>
        <end position="263"/>
    </location>
</feature>
<dbReference type="AlphaFoldDB" id="A0AAW1M475"/>
<reference evidence="2" key="1">
    <citation type="submission" date="2024-03" db="EMBL/GenBank/DDBJ databases">
        <title>WGS assembly of Saponaria officinalis var. Norfolk2.</title>
        <authorList>
            <person name="Jenkins J."/>
            <person name="Shu S."/>
            <person name="Grimwood J."/>
            <person name="Barry K."/>
            <person name="Goodstein D."/>
            <person name="Schmutz J."/>
            <person name="Leebens-Mack J."/>
            <person name="Osbourn A."/>
        </authorList>
    </citation>
    <scope>NUCLEOTIDE SEQUENCE [LARGE SCALE GENOMIC DNA]</scope>
    <source>
        <strain evidence="2">JIC</strain>
    </source>
</reference>
<dbReference type="PANTHER" id="PTHR34193:SF1">
    <property type="entry name" value="EXPRESSED PROTEIN"/>
    <property type="match status" value="1"/>
</dbReference>
<feature type="compositionally biased region" description="Low complexity" evidence="1">
    <location>
        <begin position="236"/>
        <end position="262"/>
    </location>
</feature>
<evidence type="ECO:0000313" key="2">
    <source>
        <dbReference type="EMBL" id="KAK9740963.1"/>
    </source>
</evidence>
<evidence type="ECO:0000313" key="3">
    <source>
        <dbReference type="Proteomes" id="UP001443914"/>
    </source>
</evidence>
<dbReference type="Proteomes" id="UP001443914">
    <property type="component" value="Unassembled WGS sequence"/>
</dbReference>
<comment type="caution">
    <text evidence="2">The sequence shown here is derived from an EMBL/GenBank/DDBJ whole genome shotgun (WGS) entry which is preliminary data.</text>
</comment>
<keyword evidence="3" id="KW-1185">Reference proteome</keyword>
<sequence length="285" mass="31987">MLDNSGTKHPENRIHLFDPVALINDRYGGGHRSPSLSSTSSKNVITKLRRPTKSYSNFEEVKTNEGNNMNDEIRFEVDKSCKNLEDEELEVCTPRLWNQMNSTISPSQNCRTNEIAKGRRELMDMVKDLPESFYELSLKDIVEQRAEMMGEIDYIQDSVVEEKPCLKGKEKEKKLGRSTSVENERVLLKTSVFPRIFGTKKKKQSFKRGSSSVAVKGGEKDWRRRKSCMSSESEESNGLSSKSGSGCSSGSSSCSSVSSNSNARRVNSFSTICCLFNGKKTNSKK</sequence>
<proteinExistence type="predicted"/>
<evidence type="ECO:0000256" key="1">
    <source>
        <dbReference type="SAM" id="MobiDB-lite"/>
    </source>
</evidence>
<organism evidence="2 3">
    <name type="scientific">Saponaria officinalis</name>
    <name type="common">Common soapwort</name>
    <name type="synonym">Lychnis saponaria</name>
    <dbReference type="NCBI Taxonomy" id="3572"/>
    <lineage>
        <taxon>Eukaryota</taxon>
        <taxon>Viridiplantae</taxon>
        <taxon>Streptophyta</taxon>
        <taxon>Embryophyta</taxon>
        <taxon>Tracheophyta</taxon>
        <taxon>Spermatophyta</taxon>
        <taxon>Magnoliopsida</taxon>
        <taxon>eudicotyledons</taxon>
        <taxon>Gunneridae</taxon>
        <taxon>Pentapetalae</taxon>
        <taxon>Caryophyllales</taxon>
        <taxon>Caryophyllaceae</taxon>
        <taxon>Caryophylleae</taxon>
        <taxon>Saponaria</taxon>
    </lineage>
</organism>
<dbReference type="PANTHER" id="PTHR34193">
    <property type="entry name" value="OS11G0199801 PROTEIN"/>
    <property type="match status" value="1"/>
</dbReference>